<reference evidence="9 10" key="1">
    <citation type="submission" date="2016-10" db="EMBL/GenBank/DDBJ databases">
        <title>The Draft Genome Sequence of Actinokineospora bangkokensis 44EHWT reveals the biosynthetic pathway of antifungal compounds Thailandins with unusual extender unit butylmalonyl-CoA.</title>
        <authorList>
            <person name="Greule A."/>
            <person name="Intra B."/>
            <person name="Flemming S."/>
            <person name="Rommel M.G."/>
            <person name="Panbangred W."/>
            <person name="Bechthold A."/>
        </authorList>
    </citation>
    <scope>NUCLEOTIDE SEQUENCE [LARGE SCALE GENOMIC DNA]</scope>
    <source>
        <strain evidence="9 10">44EHW</strain>
    </source>
</reference>
<dbReference type="NCBIfam" id="TIGR01297">
    <property type="entry name" value="CDF"/>
    <property type="match status" value="1"/>
</dbReference>
<dbReference type="Proteomes" id="UP000186040">
    <property type="component" value="Unassembled WGS sequence"/>
</dbReference>
<comment type="subcellular location">
    <subcellularLocation>
        <location evidence="1">Membrane</location>
        <topology evidence="1">Multi-pass membrane protein</topology>
    </subcellularLocation>
</comment>
<evidence type="ECO:0000256" key="5">
    <source>
        <dbReference type="ARBA" id="ARBA00023136"/>
    </source>
</evidence>
<feature type="region of interest" description="Disordered" evidence="6">
    <location>
        <begin position="352"/>
        <end position="374"/>
    </location>
</feature>
<evidence type="ECO:0000256" key="2">
    <source>
        <dbReference type="ARBA" id="ARBA00022448"/>
    </source>
</evidence>
<dbReference type="AlphaFoldDB" id="A0A1Q9LIC8"/>
<feature type="transmembrane region" description="Helical" evidence="7">
    <location>
        <begin position="34"/>
        <end position="56"/>
    </location>
</feature>
<dbReference type="GO" id="GO:0006829">
    <property type="term" value="P:zinc ion transport"/>
    <property type="evidence" value="ECO:0007669"/>
    <property type="project" value="InterPro"/>
</dbReference>
<feature type="transmembrane region" description="Helical" evidence="7">
    <location>
        <begin position="103"/>
        <end position="123"/>
    </location>
</feature>
<keyword evidence="10" id="KW-1185">Reference proteome</keyword>
<evidence type="ECO:0000313" key="9">
    <source>
        <dbReference type="EMBL" id="OLR91755.1"/>
    </source>
</evidence>
<dbReference type="InterPro" id="IPR058533">
    <property type="entry name" value="Cation_efflux_TM"/>
</dbReference>
<keyword evidence="5 7" id="KW-0472">Membrane</keyword>
<dbReference type="Pfam" id="PF01545">
    <property type="entry name" value="Cation_efflux"/>
    <property type="match status" value="1"/>
</dbReference>
<dbReference type="PANTHER" id="PTHR13414">
    <property type="entry name" value="HUEL-CATION TRANSPORTER"/>
    <property type="match status" value="1"/>
</dbReference>
<evidence type="ECO:0000259" key="8">
    <source>
        <dbReference type="Pfam" id="PF01545"/>
    </source>
</evidence>
<dbReference type="STRING" id="1193682.BJP25_24830"/>
<dbReference type="GO" id="GO:0016020">
    <property type="term" value="C:membrane"/>
    <property type="evidence" value="ECO:0007669"/>
    <property type="project" value="UniProtKB-SubCell"/>
</dbReference>
<evidence type="ECO:0000256" key="3">
    <source>
        <dbReference type="ARBA" id="ARBA00022692"/>
    </source>
</evidence>
<dbReference type="Gene3D" id="1.20.1510.10">
    <property type="entry name" value="Cation efflux protein transmembrane domain"/>
    <property type="match status" value="1"/>
</dbReference>
<organism evidence="9 10">
    <name type="scientific">Actinokineospora bangkokensis</name>
    <dbReference type="NCBI Taxonomy" id="1193682"/>
    <lineage>
        <taxon>Bacteria</taxon>
        <taxon>Bacillati</taxon>
        <taxon>Actinomycetota</taxon>
        <taxon>Actinomycetes</taxon>
        <taxon>Pseudonocardiales</taxon>
        <taxon>Pseudonocardiaceae</taxon>
        <taxon>Actinokineospora</taxon>
    </lineage>
</organism>
<proteinExistence type="predicted"/>
<keyword evidence="4 7" id="KW-1133">Transmembrane helix</keyword>
<dbReference type="SUPFAM" id="SSF161111">
    <property type="entry name" value="Cation efflux protein transmembrane domain-like"/>
    <property type="match status" value="1"/>
</dbReference>
<evidence type="ECO:0000313" key="10">
    <source>
        <dbReference type="Proteomes" id="UP000186040"/>
    </source>
</evidence>
<evidence type="ECO:0000256" key="1">
    <source>
        <dbReference type="ARBA" id="ARBA00004141"/>
    </source>
</evidence>
<keyword evidence="3 7" id="KW-0812">Transmembrane</keyword>
<feature type="compositionally biased region" description="Basic and acidic residues" evidence="6">
    <location>
        <begin position="353"/>
        <end position="374"/>
    </location>
</feature>
<evidence type="ECO:0000256" key="6">
    <source>
        <dbReference type="SAM" id="MobiDB-lite"/>
    </source>
</evidence>
<dbReference type="GO" id="GO:0008324">
    <property type="term" value="F:monoatomic cation transmembrane transporter activity"/>
    <property type="evidence" value="ECO:0007669"/>
    <property type="project" value="InterPro"/>
</dbReference>
<dbReference type="InterPro" id="IPR036837">
    <property type="entry name" value="Cation_efflux_CTD_sf"/>
</dbReference>
<dbReference type="SUPFAM" id="SSF160240">
    <property type="entry name" value="Cation efflux protein cytoplasmic domain-like"/>
    <property type="match status" value="1"/>
</dbReference>
<gene>
    <name evidence="9" type="ORF">BJP25_24830</name>
</gene>
<feature type="transmembrane region" description="Helical" evidence="7">
    <location>
        <begin position="190"/>
        <end position="210"/>
    </location>
</feature>
<comment type="caution">
    <text evidence="9">The sequence shown here is derived from an EMBL/GenBank/DDBJ whole genome shotgun (WGS) entry which is preliminary data.</text>
</comment>
<dbReference type="OrthoDB" id="9806522at2"/>
<name>A0A1Q9LIC8_9PSEU</name>
<feature type="region of interest" description="Disordered" evidence="6">
    <location>
        <begin position="1"/>
        <end position="29"/>
    </location>
</feature>
<feature type="transmembrane region" description="Helical" evidence="7">
    <location>
        <begin position="222"/>
        <end position="239"/>
    </location>
</feature>
<feature type="transmembrane region" description="Helical" evidence="7">
    <location>
        <begin position="143"/>
        <end position="161"/>
    </location>
</feature>
<dbReference type="PANTHER" id="PTHR13414:SF9">
    <property type="entry name" value="PROTON-COUPLED ZINC ANTIPORTER SLC30A9, MITOCHONDRIAL"/>
    <property type="match status" value="1"/>
</dbReference>
<accession>A0A1Q9LIC8</accession>
<sequence>MAESETHPGTPGSTAHKGGAGTAPTPEGGGESTLTVVLAGSVNLAIAVLKLIAGLITGSAAMLSEAAHSVADTITEILLLTALRVSAKPADREHPFGYGKARYFWSLLAAVSIFASGAVFALYEGFATVFGEAEEQTSPVWAYAVLAIAFVLEGTSWAQALRQVRREAREMGRSFVRELRESDDPTSKTVLYEDSAALTGLLLAFAGVGLHQLTGSPVWDGLASIAIGVLLAGVAFLLGRTNAGLLIGRQADHGLVLAIRDQIAAAEEVEAVVDLQTMLIGTDRVLVCARVDFVDTLTAGELERVCVRLAGDLQERHSDVAEVFLEPVPRSNEDLRAAVLARYGAGTRISEVVQDHRADDPAEQGGRDGSGHPA</sequence>
<feature type="domain" description="Cation efflux protein transmembrane" evidence="8">
    <location>
        <begin position="37"/>
        <end position="246"/>
    </location>
</feature>
<evidence type="ECO:0000256" key="7">
    <source>
        <dbReference type="SAM" id="Phobius"/>
    </source>
</evidence>
<dbReference type="InterPro" id="IPR002524">
    <property type="entry name" value="Cation_efflux"/>
</dbReference>
<evidence type="ECO:0000256" key="4">
    <source>
        <dbReference type="ARBA" id="ARBA00022989"/>
    </source>
</evidence>
<dbReference type="InterPro" id="IPR027469">
    <property type="entry name" value="Cation_efflux_TMD_sf"/>
</dbReference>
<protein>
    <submittedName>
        <fullName evidence="9">Cation transporter</fullName>
    </submittedName>
</protein>
<dbReference type="EMBL" id="MKQR01000019">
    <property type="protein sequence ID" value="OLR91755.1"/>
    <property type="molecule type" value="Genomic_DNA"/>
</dbReference>
<keyword evidence="2" id="KW-0813">Transport</keyword>
<dbReference type="InterPro" id="IPR040177">
    <property type="entry name" value="SLC30A9"/>
</dbReference>